<evidence type="ECO:0000256" key="1">
    <source>
        <dbReference type="SAM" id="SignalP"/>
    </source>
</evidence>
<organism evidence="2 3">
    <name type="scientific">Geothrix limicola</name>
    <dbReference type="NCBI Taxonomy" id="2927978"/>
    <lineage>
        <taxon>Bacteria</taxon>
        <taxon>Pseudomonadati</taxon>
        <taxon>Acidobacteriota</taxon>
        <taxon>Holophagae</taxon>
        <taxon>Holophagales</taxon>
        <taxon>Holophagaceae</taxon>
        <taxon>Geothrix</taxon>
    </lineage>
</organism>
<feature type="chain" id="PRO_5046456434" evidence="1">
    <location>
        <begin position="19"/>
        <end position="221"/>
    </location>
</feature>
<proteinExistence type="predicted"/>
<keyword evidence="3" id="KW-1185">Reference proteome</keyword>
<sequence>MRWFSLCLALCAVLGAQAPLHVVAVERRGPPPYEPGDRIYCLDGAQEQGLHVGDRLIVKRAGDLRTLGYAYVTGLRGAQAETRFEPKEALYPMKGDLAFPALPTWVPKARALNVDPIPAAPAPMMTSAAPPREGILYFLPQQGELSPAGVKKLEAWVKAWGRAGRWAVQVPSDKATPALQKQRAESLQAALRALGVAQAAVEAEPRSADSKFDPTWIRHWD</sequence>
<reference evidence="2 3" key="1">
    <citation type="journal article" date="2023" name="Antonie Van Leeuwenhoek">
        <title>Mesoterricola silvestris gen. nov., sp. nov., Mesoterricola sediminis sp. nov., Geothrix oryzae sp. nov., Geothrix edaphica sp. nov., Geothrix rubra sp. nov., and Geothrix limicola sp. nov., six novel members of Acidobacteriota isolated from soils.</title>
        <authorList>
            <person name="Itoh H."/>
            <person name="Sugisawa Y."/>
            <person name="Mise K."/>
            <person name="Xu Z."/>
            <person name="Kuniyasu M."/>
            <person name="Ushijima N."/>
            <person name="Kawano K."/>
            <person name="Kobayashi E."/>
            <person name="Shiratori Y."/>
            <person name="Masuda Y."/>
            <person name="Senoo K."/>
        </authorList>
    </citation>
    <scope>NUCLEOTIDE SEQUENCE [LARGE SCALE GENOMIC DNA]</scope>
    <source>
        <strain evidence="2 3">Red804</strain>
    </source>
</reference>
<protein>
    <submittedName>
        <fullName evidence="2">Uncharacterized protein</fullName>
    </submittedName>
</protein>
<evidence type="ECO:0000313" key="3">
    <source>
        <dbReference type="Proteomes" id="UP001165069"/>
    </source>
</evidence>
<accession>A0ABQ5QE77</accession>
<gene>
    <name evidence="2" type="ORF">GETHLI_16490</name>
</gene>
<comment type="caution">
    <text evidence="2">The sequence shown here is derived from an EMBL/GenBank/DDBJ whole genome shotgun (WGS) entry which is preliminary data.</text>
</comment>
<keyword evidence="1" id="KW-0732">Signal</keyword>
<dbReference type="RefSeq" id="WP_285573812.1">
    <property type="nucleotide sequence ID" value="NZ_BSDE01000003.1"/>
</dbReference>
<name>A0ABQ5QE77_9BACT</name>
<feature type="signal peptide" evidence="1">
    <location>
        <begin position="1"/>
        <end position="18"/>
    </location>
</feature>
<evidence type="ECO:0000313" key="2">
    <source>
        <dbReference type="EMBL" id="GLH73147.1"/>
    </source>
</evidence>
<dbReference type="Proteomes" id="UP001165069">
    <property type="component" value="Unassembled WGS sequence"/>
</dbReference>
<dbReference type="EMBL" id="BSDE01000003">
    <property type="protein sequence ID" value="GLH73147.1"/>
    <property type="molecule type" value="Genomic_DNA"/>
</dbReference>